<keyword evidence="1" id="KW-0732">Signal</keyword>
<evidence type="ECO:0000313" key="2">
    <source>
        <dbReference type="EMBL" id="MFK2877046.1"/>
    </source>
</evidence>
<accession>A0ABW8J445</accession>
<dbReference type="Proteomes" id="UP001620339">
    <property type="component" value="Unassembled WGS sequence"/>
</dbReference>
<dbReference type="PROSITE" id="PS51257">
    <property type="entry name" value="PROKAR_LIPOPROTEIN"/>
    <property type="match status" value="1"/>
</dbReference>
<dbReference type="RefSeq" id="WP_404613116.1">
    <property type="nucleotide sequence ID" value="NZ_JADIKK010000008.1"/>
</dbReference>
<organism evidence="2 3">
    <name type="scientific">Rhodanobacter hydrolyticus</name>
    <dbReference type="NCBI Taxonomy" id="2250595"/>
    <lineage>
        <taxon>Bacteria</taxon>
        <taxon>Pseudomonadati</taxon>
        <taxon>Pseudomonadota</taxon>
        <taxon>Gammaproteobacteria</taxon>
        <taxon>Lysobacterales</taxon>
        <taxon>Rhodanobacteraceae</taxon>
        <taxon>Rhodanobacter</taxon>
    </lineage>
</organism>
<comment type="caution">
    <text evidence="2">The sequence shown here is derived from an EMBL/GenBank/DDBJ whole genome shotgun (WGS) entry which is preliminary data.</text>
</comment>
<gene>
    <name evidence="2" type="ORF">ISP25_08210</name>
</gene>
<protein>
    <recommendedName>
        <fullName evidence="4">Carboxypeptidase regulatory-like domain-containing protein</fullName>
    </recommendedName>
</protein>
<evidence type="ECO:0000313" key="3">
    <source>
        <dbReference type="Proteomes" id="UP001620339"/>
    </source>
</evidence>
<evidence type="ECO:0008006" key="4">
    <source>
        <dbReference type="Google" id="ProtNLM"/>
    </source>
</evidence>
<reference evidence="2 3" key="1">
    <citation type="submission" date="2020-10" db="EMBL/GenBank/DDBJ databases">
        <title>Phylogeny of dyella-like bacteria.</title>
        <authorList>
            <person name="Fu J."/>
        </authorList>
    </citation>
    <scope>NUCLEOTIDE SEQUENCE [LARGE SCALE GENOMIC DNA]</scope>
    <source>
        <strain evidence="2 3">KACC 19113</strain>
    </source>
</reference>
<proteinExistence type="predicted"/>
<sequence>MRSLSLLLTGAAAAMLAGCIHVKHTDPVAPQISGTVTRAGLPVPGVHVQLVEAFDDAGAPLPDAEKDEVVTDGQGHFTVGPLYRKAKRVDLHTVPWGLRLSADDKTWHAGWLSDPAMLGVVPQAPVSAMCDLAVDSKTSAIAGDLQVMGKGPCILQLIEKTKK</sequence>
<dbReference type="EMBL" id="JADIKK010000008">
    <property type="protein sequence ID" value="MFK2877046.1"/>
    <property type="molecule type" value="Genomic_DNA"/>
</dbReference>
<feature type="chain" id="PRO_5045262992" description="Carboxypeptidase regulatory-like domain-containing protein" evidence="1">
    <location>
        <begin position="18"/>
        <end position="163"/>
    </location>
</feature>
<evidence type="ECO:0000256" key="1">
    <source>
        <dbReference type="SAM" id="SignalP"/>
    </source>
</evidence>
<keyword evidence="3" id="KW-1185">Reference proteome</keyword>
<name>A0ABW8J445_9GAMM</name>
<feature type="signal peptide" evidence="1">
    <location>
        <begin position="1"/>
        <end position="17"/>
    </location>
</feature>